<dbReference type="Proteomes" id="UP000813385">
    <property type="component" value="Unassembled WGS sequence"/>
</dbReference>
<dbReference type="OrthoDB" id="125903at2759"/>
<sequence>MSALRPNQREKAVSKNGAVPNAILNGLVDPTRTGKYPVLLSDTLLGRTQKDVFTGVRYNHKPPLSSDPSLTRLKPSTPGDKNDFELSYQDDGATYGYAGSRSTESGQYVLYFDPERKAFILDKVDSTFNMNLTRTPDNTDPSSLRDQFPHIDPSILQNAAPTPKATSPMREEKPTSTKPATSKPAAKAASKPASTKATHQSIGKAASTKKKPLERKKPFELALPGSNPAPPPKLPTSQKKDKPRAAPAPAPKRAADDDDEEEEEDDDFGLTIEYPDDPSSNARSGGGAGGDFSPAFPAKKITMRRFSEFLRDSEADDADGESDPEEDDGGSGAFKLPSPVNGQPQYGGHDEEEEDEQLYRDAGAAQHDRMDVDSPEDADADQDEMDLEADLEAALEAANSGDAGEESEVSEED</sequence>
<dbReference type="EMBL" id="JAGPXD010000004">
    <property type="protein sequence ID" value="KAH7358381.1"/>
    <property type="molecule type" value="Genomic_DNA"/>
</dbReference>
<evidence type="ECO:0000313" key="4">
    <source>
        <dbReference type="Proteomes" id="UP000813385"/>
    </source>
</evidence>
<feature type="region of interest" description="Disordered" evidence="1">
    <location>
        <begin position="154"/>
        <end position="413"/>
    </location>
</feature>
<feature type="domain" description="Transcription elongation factor Eaf N-terminal" evidence="2">
    <location>
        <begin position="36"/>
        <end position="136"/>
    </location>
</feature>
<feature type="compositionally biased region" description="Low complexity" evidence="1">
    <location>
        <begin position="176"/>
        <end position="198"/>
    </location>
</feature>
<evidence type="ECO:0000259" key="2">
    <source>
        <dbReference type="Pfam" id="PF09816"/>
    </source>
</evidence>
<evidence type="ECO:0000313" key="3">
    <source>
        <dbReference type="EMBL" id="KAH7358381.1"/>
    </source>
</evidence>
<keyword evidence="4" id="KW-1185">Reference proteome</keyword>
<dbReference type="Pfam" id="PF09816">
    <property type="entry name" value="EAF"/>
    <property type="match status" value="1"/>
</dbReference>
<gene>
    <name evidence="3" type="ORF">B0T11DRAFT_330189</name>
</gene>
<evidence type="ECO:0000256" key="1">
    <source>
        <dbReference type="SAM" id="MobiDB-lite"/>
    </source>
</evidence>
<name>A0A8K0TDY0_9PEZI</name>
<accession>A0A8K0TDY0</accession>
<reference evidence="3" key="1">
    <citation type="journal article" date="2021" name="Nat. Commun.">
        <title>Genetic determinants of endophytism in the Arabidopsis root mycobiome.</title>
        <authorList>
            <person name="Mesny F."/>
            <person name="Miyauchi S."/>
            <person name="Thiergart T."/>
            <person name="Pickel B."/>
            <person name="Atanasova L."/>
            <person name="Karlsson M."/>
            <person name="Huettel B."/>
            <person name="Barry K.W."/>
            <person name="Haridas S."/>
            <person name="Chen C."/>
            <person name="Bauer D."/>
            <person name="Andreopoulos W."/>
            <person name="Pangilinan J."/>
            <person name="LaButti K."/>
            <person name="Riley R."/>
            <person name="Lipzen A."/>
            <person name="Clum A."/>
            <person name="Drula E."/>
            <person name="Henrissat B."/>
            <person name="Kohler A."/>
            <person name="Grigoriev I.V."/>
            <person name="Martin F.M."/>
            <person name="Hacquard S."/>
        </authorList>
    </citation>
    <scope>NUCLEOTIDE SEQUENCE</scope>
    <source>
        <strain evidence="3">MPI-CAGE-AT-0016</strain>
    </source>
</reference>
<dbReference type="AlphaFoldDB" id="A0A8K0TDY0"/>
<feature type="region of interest" description="Disordered" evidence="1">
    <location>
        <begin position="57"/>
        <end position="84"/>
    </location>
</feature>
<feature type="compositionally biased region" description="Acidic residues" evidence="1">
    <location>
        <begin position="373"/>
        <end position="393"/>
    </location>
</feature>
<protein>
    <submittedName>
        <fullName evidence="3">ELL-associated factor</fullName>
    </submittedName>
</protein>
<feature type="compositionally biased region" description="Acidic residues" evidence="1">
    <location>
        <begin position="256"/>
        <end position="268"/>
    </location>
</feature>
<organism evidence="3 4">
    <name type="scientific">Plectosphaerella cucumerina</name>
    <dbReference type="NCBI Taxonomy" id="40658"/>
    <lineage>
        <taxon>Eukaryota</taxon>
        <taxon>Fungi</taxon>
        <taxon>Dikarya</taxon>
        <taxon>Ascomycota</taxon>
        <taxon>Pezizomycotina</taxon>
        <taxon>Sordariomycetes</taxon>
        <taxon>Hypocreomycetidae</taxon>
        <taxon>Glomerellales</taxon>
        <taxon>Plectosphaerellaceae</taxon>
        <taxon>Plectosphaerella</taxon>
    </lineage>
</organism>
<feature type="compositionally biased region" description="Acidic residues" evidence="1">
    <location>
        <begin position="314"/>
        <end position="329"/>
    </location>
</feature>
<feature type="compositionally biased region" description="Acidic residues" evidence="1">
    <location>
        <begin position="403"/>
        <end position="413"/>
    </location>
</feature>
<comment type="caution">
    <text evidence="3">The sequence shown here is derived from an EMBL/GenBank/DDBJ whole genome shotgun (WGS) entry which is preliminary data.</text>
</comment>
<proteinExistence type="predicted"/>
<dbReference type="InterPro" id="IPR019194">
    <property type="entry name" value="Tscrpt_elong_fac_Eaf_N"/>
</dbReference>